<protein>
    <submittedName>
        <fullName evidence="1">Uncharacterized protein</fullName>
    </submittedName>
</protein>
<accession>A0A5B7DC06</accession>
<proteinExistence type="predicted"/>
<gene>
    <name evidence="1" type="ORF">E2C01_011650</name>
</gene>
<sequence>MTTKYCDRRPASHEILDIAYNAHIHTRYSTRRQISKNNENNDSKLMESWGAKSSVYLGSHHSLDH</sequence>
<name>A0A5B7DC06_PORTR</name>
<reference evidence="1 2" key="1">
    <citation type="submission" date="2019-05" db="EMBL/GenBank/DDBJ databases">
        <title>Another draft genome of Portunus trituberculatus and its Hox gene families provides insights of decapod evolution.</title>
        <authorList>
            <person name="Jeong J.-H."/>
            <person name="Song I."/>
            <person name="Kim S."/>
            <person name="Choi T."/>
            <person name="Kim D."/>
            <person name="Ryu S."/>
            <person name="Kim W."/>
        </authorList>
    </citation>
    <scope>NUCLEOTIDE SEQUENCE [LARGE SCALE GENOMIC DNA]</scope>
    <source>
        <tissue evidence="1">Muscle</tissue>
    </source>
</reference>
<organism evidence="1 2">
    <name type="scientific">Portunus trituberculatus</name>
    <name type="common">Swimming crab</name>
    <name type="synonym">Neptunus trituberculatus</name>
    <dbReference type="NCBI Taxonomy" id="210409"/>
    <lineage>
        <taxon>Eukaryota</taxon>
        <taxon>Metazoa</taxon>
        <taxon>Ecdysozoa</taxon>
        <taxon>Arthropoda</taxon>
        <taxon>Crustacea</taxon>
        <taxon>Multicrustacea</taxon>
        <taxon>Malacostraca</taxon>
        <taxon>Eumalacostraca</taxon>
        <taxon>Eucarida</taxon>
        <taxon>Decapoda</taxon>
        <taxon>Pleocyemata</taxon>
        <taxon>Brachyura</taxon>
        <taxon>Eubrachyura</taxon>
        <taxon>Portunoidea</taxon>
        <taxon>Portunidae</taxon>
        <taxon>Portuninae</taxon>
        <taxon>Portunus</taxon>
    </lineage>
</organism>
<comment type="caution">
    <text evidence="1">The sequence shown here is derived from an EMBL/GenBank/DDBJ whole genome shotgun (WGS) entry which is preliminary data.</text>
</comment>
<dbReference type="AlphaFoldDB" id="A0A5B7DC06"/>
<dbReference type="Proteomes" id="UP000324222">
    <property type="component" value="Unassembled WGS sequence"/>
</dbReference>
<keyword evidence="2" id="KW-1185">Reference proteome</keyword>
<evidence type="ECO:0000313" key="2">
    <source>
        <dbReference type="Proteomes" id="UP000324222"/>
    </source>
</evidence>
<evidence type="ECO:0000313" key="1">
    <source>
        <dbReference type="EMBL" id="MPC18757.1"/>
    </source>
</evidence>
<dbReference type="EMBL" id="VSRR010000708">
    <property type="protein sequence ID" value="MPC18757.1"/>
    <property type="molecule type" value="Genomic_DNA"/>
</dbReference>